<organism evidence="5 6">
    <name type="scientific">Luteolibacter rhizosphaerae</name>
    <dbReference type="NCBI Taxonomy" id="2989719"/>
    <lineage>
        <taxon>Bacteria</taxon>
        <taxon>Pseudomonadati</taxon>
        <taxon>Verrucomicrobiota</taxon>
        <taxon>Verrucomicrobiia</taxon>
        <taxon>Verrucomicrobiales</taxon>
        <taxon>Verrucomicrobiaceae</taxon>
        <taxon>Luteolibacter</taxon>
    </lineage>
</organism>
<accession>A0ABT3GAR0</accession>
<comment type="caution">
    <text evidence="5">The sequence shown here is derived from an EMBL/GenBank/DDBJ whole genome shotgun (WGS) entry which is preliminary data.</text>
</comment>
<sequence>MASKPKIYIRPPDFPDAVAFVAAAQRSKKLHVPYIIAPDTPEKFAAYLERMAAPANYPFLICRRDTEELVGVVNLTHVIRGMFYSGYLGYYAFAGHERQGLMKQGLQAVVKHAFKEMRMHRLEANIQPANTPSIALAAACGFHKEGFSPRYLKVRGKWRDHERWAIVRP</sequence>
<dbReference type="PANTHER" id="PTHR43792">
    <property type="entry name" value="GNAT FAMILY, PUTATIVE (AFU_ORTHOLOGUE AFUA_3G00765)-RELATED-RELATED"/>
    <property type="match status" value="1"/>
</dbReference>
<dbReference type="PANTHER" id="PTHR43792:SF8">
    <property type="entry name" value="[RIBOSOMAL PROTEIN US5]-ALANINE N-ACETYLTRANSFERASE"/>
    <property type="match status" value="1"/>
</dbReference>
<evidence type="ECO:0000313" key="6">
    <source>
        <dbReference type="Proteomes" id="UP001165653"/>
    </source>
</evidence>
<evidence type="ECO:0000256" key="2">
    <source>
        <dbReference type="ARBA" id="ARBA00023315"/>
    </source>
</evidence>
<dbReference type="GO" id="GO:0016746">
    <property type="term" value="F:acyltransferase activity"/>
    <property type="evidence" value="ECO:0007669"/>
    <property type="project" value="UniProtKB-KW"/>
</dbReference>
<dbReference type="EC" id="2.3.1.-" evidence="5"/>
<dbReference type="InterPro" id="IPR016181">
    <property type="entry name" value="Acyl_CoA_acyltransferase"/>
</dbReference>
<dbReference type="Proteomes" id="UP001165653">
    <property type="component" value="Unassembled WGS sequence"/>
</dbReference>
<dbReference type="RefSeq" id="WP_264516171.1">
    <property type="nucleotide sequence ID" value="NZ_JAPDDR010000016.1"/>
</dbReference>
<dbReference type="InterPro" id="IPR051531">
    <property type="entry name" value="N-acetyltransferase"/>
</dbReference>
<dbReference type="Gene3D" id="3.40.630.30">
    <property type="match status" value="1"/>
</dbReference>
<proteinExistence type="inferred from homology"/>
<protein>
    <submittedName>
        <fullName evidence="5">GNAT family N-acetyltransferase</fullName>
        <ecNumber evidence="5">2.3.1.-</ecNumber>
    </submittedName>
</protein>
<feature type="domain" description="N-acetyltransferase" evidence="4">
    <location>
        <begin position="18"/>
        <end position="160"/>
    </location>
</feature>
<dbReference type="PROSITE" id="PS51186">
    <property type="entry name" value="GNAT"/>
    <property type="match status" value="1"/>
</dbReference>
<reference evidence="5" key="1">
    <citation type="submission" date="2022-10" db="EMBL/GenBank/DDBJ databases">
        <title>Luteolibacter sp. GHJ8, whole genome shotgun sequencing project.</title>
        <authorList>
            <person name="Zhao G."/>
            <person name="Shen L."/>
        </authorList>
    </citation>
    <scope>NUCLEOTIDE SEQUENCE</scope>
    <source>
        <strain evidence="5">GHJ8</strain>
    </source>
</reference>
<evidence type="ECO:0000256" key="3">
    <source>
        <dbReference type="ARBA" id="ARBA00038502"/>
    </source>
</evidence>
<dbReference type="SUPFAM" id="SSF55729">
    <property type="entry name" value="Acyl-CoA N-acyltransferases (Nat)"/>
    <property type="match status" value="1"/>
</dbReference>
<name>A0ABT3GAR0_9BACT</name>
<dbReference type="EMBL" id="JAPDDR010000016">
    <property type="protein sequence ID" value="MCW1916591.1"/>
    <property type="molecule type" value="Genomic_DNA"/>
</dbReference>
<keyword evidence="2 5" id="KW-0012">Acyltransferase</keyword>
<dbReference type="Pfam" id="PF13302">
    <property type="entry name" value="Acetyltransf_3"/>
    <property type="match status" value="1"/>
</dbReference>
<keyword evidence="6" id="KW-1185">Reference proteome</keyword>
<evidence type="ECO:0000259" key="4">
    <source>
        <dbReference type="PROSITE" id="PS51186"/>
    </source>
</evidence>
<keyword evidence="1 5" id="KW-0808">Transferase</keyword>
<comment type="similarity">
    <text evidence="3">Belongs to the acetyltransferase family. RimJ subfamily.</text>
</comment>
<evidence type="ECO:0000313" key="5">
    <source>
        <dbReference type="EMBL" id="MCW1916591.1"/>
    </source>
</evidence>
<dbReference type="InterPro" id="IPR000182">
    <property type="entry name" value="GNAT_dom"/>
</dbReference>
<gene>
    <name evidence="5" type="ORF">OJ996_23590</name>
</gene>
<evidence type="ECO:0000256" key="1">
    <source>
        <dbReference type="ARBA" id="ARBA00022679"/>
    </source>
</evidence>